<comment type="caution">
    <text evidence="1">The sequence shown here is derived from an EMBL/GenBank/DDBJ whole genome shotgun (WGS) entry which is preliminary data.</text>
</comment>
<gene>
    <name evidence="1" type="ORF">RhiirC2_784623</name>
</gene>
<organism evidence="1 2">
    <name type="scientific">Rhizophagus irregularis</name>
    <dbReference type="NCBI Taxonomy" id="588596"/>
    <lineage>
        <taxon>Eukaryota</taxon>
        <taxon>Fungi</taxon>
        <taxon>Fungi incertae sedis</taxon>
        <taxon>Mucoromycota</taxon>
        <taxon>Glomeromycotina</taxon>
        <taxon>Glomeromycetes</taxon>
        <taxon>Glomerales</taxon>
        <taxon>Glomeraceae</taxon>
        <taxon>Rhizophagus</taxon>
    </lineage>
</organism>
<dbReference type="VEuPathDB" id="FungiDB:RhiirFUN_008304"/>
<sequence>MFKYKILGFRGSKTSIYQFPGAEICLLNLNEVDCKSCLETLLFYGIAHICKSIEKIYMEFKYDNIGLAKLIKTQKRIKYIKVEEITNEERERDDIIKALEEHADSIIYLNLSMQKTFSYLLFPKFVNLQTLKECTM</sequence>
<proteinExistence type="predicted"/>
<protein>
    <submittedName>
        <fullName evidence="1">Uncharacterized protein</fullName>
    </submittedName>
</protein>
<name>A0A2N1MY43_9GLOM</name>
<dbReference type="AlphaFoldDB" id="A0A2N1MY43"/>
<dbReference type="EMBL" id="LLXL01001075">
    <property type="protein sequence ID" value="PKK66561.1"/>
    <property type="molecule type" value="Genomic_DNA"/>
</dbReference>
<reference evidence="1 2" key="2">
    <citation type="submission" date="2017-10" db="EMBL/GenBank/DDBJ databases">
        <title>Extensive intraspecific genome diversity in a model arbuscular mycorrhizal fungus.</title>
        <authorList>
            <person name="Chen E.C.H."/>
            <person name="Morin E."/>
            <person name="Baudet D."/>
            <person name="Noel J."/>
            <person name="Ndikumana S."/>
            <person name="Charron P."/>
            <person name="St-Onge C."/>
            <person name="Giorgi J."/>
            <person name="Grigoriev I.V."/>
            <person name="Roux C."/>
            <person name="Martin F.M."/>
            <person name="Corradi N."/>
        </authorList>
    </citation>
    <scope>NUCLEOTIDE SEQUENCE [LARGE SCALE GENOMIC DNA]</scope>
    <source>
        <strain evidence="1 2">C2</strain>
    </source>
</reference>
<accession>A0A2N1MY43</accession>
<evidence type="ECO:0000313" key="2">
    <source>
        <dbReference type="Proteomes" id="UP000233469"/>
    </source>
</evidence>
<evidence type="ECO:0000313" key="1">
    <source>
        <dbReference type="EMBL" id="PKK66561.1"/>
    </source>
</evidence>
<reference evidence="1 2" key="1">
    <citation type="submission" date="2016-04" db="EMBL/GenBank/DDBJ databases">
        <title>Genome analyses suggest a sexual origin of heterokaryosis in a supposedly ancient asexual fungus.</title>
        <authorList>
            <person name="Ropars J."/>
            <person name="Sedzielewska K."/>
            <person name="Noel J."/>
            <person name="Charron P."/>
            <person name="Farinelli L."/>
            <person name="Marton T."/>
            <person name="Kruger M."/>
            <person name="Pelin A."/>
            <person name="Brachmann A."/>
            <person name="Corradi N."/>
        </authorList>
    </citation>
    <scope>NUCLEOTIDE SEQUENCE [LARGE SCALE GENOMIC DNA]</scope>
    <source>
        <strain evidence="1 2">C2</strain>
    </source>
</reference>
<dbReference type="VEuPathDB" id="FungiDB:FUN_007909"/>
<dbReference type="VEuPathDB" id="FungiDB:RhiirA1_533411"/>
<dbReference type="Proteomes" id="UP000233469">
    <property type="component" value="Unassembled WGS sequence"/>
</dbReference>